<dbReference type="GO" id="GO:0055038">
    <property type="term" value="C:recycling endosome membrane"/>
    <property type="evidence" value="ECO:0007669"/>
    <property type="project" value="TreeGrafter"/>
</dbReference>
<evidence type="ECO:0000256" key="6">
    <source>
        <dbReference type="ARBA" id="ARBA00023329"/>
    </source>
</evidence>
<keyword evidence="7" id="KW-0813">Transport</keyword>
<dbReference type="GO" id="GO:0015031">
    <property type="term" value="P:protein transport"/>
    <property type="evidence" value="ECO:0007669"/>
    <property type="project" value="InterPro"/>
</dbReference>
<dbReference type="GO" id="GO:0005886">
    <property type="term" value="C:plasma membrane"/>
    <property type="evidence" value="ECO:0007669"/>
    <property type="project" value="UniProtKB-SubCell"/>
</dbReference>
<evidence type="ECO:0000313" key="11">
    <source>
        <dbReference type="Proteomes" id="UP001152484"/>
    </source>
</evidence>
<comment type="caution">
    <text evidence="10">The sequence shown here is derived from an EMBL/GenBank/DDBJ whole genome shotgun (WGS) entry which is preliminary data.</text>
</comment>
<dbReference type="AlphaFoldDB" id="A0A9P0Z6Y7"/>
<feature type="transmembrane region" description="Helical" evidence="7">
    <location>
        <begin position="193"/>
        <end position="213"/>
    </location>
</feature>
<keyword evidence="5 7" id="KW-0472">Membrane</keyword>
<keyword evidence="11" id="KW-1185">Reference proteome</keyword>
<accession>A0A9P0Z6Y7</accession>
<evidence type="ECO:0000256" key="1">
    <source>
        <dbReference type="ARBA" id="ARBA00004003"/>
    </source>
</evidence>
<evidence type="ECO:0000256" key="9">
    <source>
        <dbReference type="SAM" id="MobiDB-lite"/>
    </source>
</evidence>
<gene>
    <name evidence="10" type="ORF">CEURO_LOCUS10790</name>
</gene>
<keyword evidence="4 7" id="KW-1133">Transmembrane helix</keyword>
<feature type="transmembrane region" description="Helical" evidence="7">
    <location>
        <begin position="233"/>
        <end position="257"/>
    </location>
</feature>
<keyword evidence="3 7" id="KW-0812">Transmembrane</keyword>
<dbReference type="PANTHER" id="PTHR10687">
    <property type="entry name" value="SECRETORY CARRIER-ASSOCIATED MEMBRANE PROTEIN SCAMP"/>
    <property type="match status" value="1"/>
</dbReference>
<organism evidence="10 11">
    <name type="scientific">Cuscuta europaea</name>
    <name type="common">European dodder</name>
    <dbReference type="NCBI Taxonomy" id="41803"/>
    <lineage>
        <taxon>Eukaryota</taxon>
        <taxon>Viridiplantae</taxon>
        <taxon>Streptophyta</taxon>
        <taxon>Embryophyta</taxon>
        <taxon>Tracheophyta</taxon>
        <taxon>Spermatophyta</taxon>
        <taxon>Magnoliopsida</taxon>
        <taxon>eudicotyledons</taxon>
        <taxon>Gunneridae</taxon>
        <taxon>Pentapetalae</taxon>
        <taxon>asterids</taxon>
        <taxon>lamiids</taxon>
        <taxon>Solanales</taxon>
        <taxon>Convolvulaceae</taxon>
        <taxon>Cuscuteae</taxon>
        <taxon>Cuscuta</taxon>
        <taxon>Cuscuta subgen. Cuscuta</taxon>
    </lineage>
</organism>
<evidence type="ECO:0000256" key="8">
    <source>
        <dbReference type="SAM" id="Coils"/>
    </source>
</evidence>
<dbReference type="OrthoDB" id="242866at2759"/>
<dbReference type="Proteomes" id="UP001152484">
    <property type="component" value="Unassembled WGS sequence"/>
</dbReference>
<comment type="subcellular location">
    <subcellularLocation>
        <location evidence="7">Cell membrane</location>
        <topology evidence="7">Multi-pass membrane protein</topology>
    </subcellularLocation>
    <subcellularLocation>
        <location evidence="7">Cytoplasmic vesicle</location>
        <location evidence="7">Secretory vesicle membrane</location>
        <topology evidence="7">Multi-pass membrane protein</topology>
    </subcellularLocation>
</comment>
<comment type="function">
    <text evidence="1 7">Probably involved in membrane trafficking.</text>
</comment>
<sequence length="286" mass="32168">MEDVYKDNPFADDEINPFAGSGSTTPASNTKLSPLPPEPVDYDRSATVDIPLDTSQDLKKKEKELLAREAELKKKEEELKRREDAIKRAGVVIEEKNWPPFFPIIHHDISNEIPIHLQKLQYVAFTTLLGLVACLIWNTIAVTLAWIKGEGPTIWFLAIIYLISGVPGAYVFWYRPLYRAMRTDSALRFGQFFLCYSIHIGFCVVAAVAPPIFFKGKSLTGMLPALEVLSDNALVGIFYIIGFAFFCIESLISIWVIQQVYAYFRGSGKAEKMKQEAARSTMMAAL</sequence>
<dbReference type="Pfam" id="PF04144">
    <property type="entry name" value="SCAMP"/>
    <property type="match status" value="1"/>
</dbReference>
<keyword evidence="7" id="KW-1003">Cell membrane</keyword>
<dbReference type="EMBL" id="CAMAPE010000020">
    <property type="protein sequence ID" value="CAH9089221.1"/>
    <property type="molecule type" value="Genomic_DNA"/>
</dbReference>
<dbReference type="GO" id="GO:0032588">
    <property type="term" value="C:trans-Golgi network membrane"/>
    <property type="evidence" value="ECO:0007669"/>
    <property type="project" value="TreeGrafter"/>
</dbReference>
<evidence type="ECO:0000256" key="4">
    <source>
        <dbReference type="ARBA" id="ARBA00022989"/>
    </source>
</evidence>
<protein>
    <recommendedName>
        <fullName evidence="7">Secretory carrier-associated membrane protein</fullName>
        <shortName evidence="7">Secretory carrier membrane protein</shortName>
    </recommendedName>
</protein>
<evidence type="ECO:0000256" key="7">
    <source>
        <dbReference type="RuleBase" id="RU363122"/>
    </source>
</evidence>
<name>A0A9P0Z6Y7_CUSEU</name>
<reference evidence="10" key="1">
    <citation type="submission" date="2022-07" db="EMBL/GenBank/DDBJ databases">
        <authorList>
            <person name="Macas J."/>
            <person name="Novak P."/>
            <person name="Neumann P."/>
        </authorList>
    </citation>
    <scope>NUCLEOTIDE SEQUENCE</scope>
</reference>
<keyword evidence="6 7" id="KW-0968">Cytoplasmic vesicle</keyword>
<dbReference type="InterPro" id="IPR007273">
    <property type="entry name" value="SCAMP"/>
</dbReference>
<feature type="coiled-coil region" evidence="8">
    <location>
        <begin position="55"/>
        <end position="89"/>
    </location>
</feature>
<feature type="compositionally biased region" description="Polar residues" evidence="9">
    <location>
        <begin position="21"/>
        <end position="32"/>
    </location>
</feature>
<evidence type="ECO:0000256" key="5">
    <source>
        <dbReference type="ARBA" id="ARBA00023136"/>
    </source>
</evidence>
<evidence type="ECO:0000256" key="2">
    <source>
        <dbReference type="ARBA" id="ARBA00010482"/>
    </source>
</evidence>
<feature type="region of interest" description="Disordered" evidence="9">
    <location>
        <begin position="1"/>
        <end position="45"/>
    </location>
</feature>
<feature type="transmembrane region" description="Helical" evidence="7">
    <location>
        <begin position="122"/>
        <end position="147"/>
    </location>
</feature>
<evidence type="ECO:0000256" key="3">
    <source>
        <dbReference type="ARBA" id="ARBA00022692"/>
    </source>
</evidence>
<dbReference type="GO" id="GO:0030658">
    <property type="term" value="C:transport vesicle membrane"/>
    <property type="evidence" value="ECO:0007669"/>
    <property type="project" value="UniProtKB-SubCell"/>
</dbReference>
<dbReference type="PANTHER" id="PTHR10687:SF76">
    <property type="entry name" value="SECRETORY CARRIER-ASSOCIATED MEMBRANE PROTEIN 1"/>
    <property type="match status" value="1"/>
</dbReference>
<comment type="similarity">
    <text evidence="2 7">Belongs to the SCAMP family.</text>
</comment>
<keyword evidence="8" id="KW-0175">Coiled coil</keyword>
<evidence type="ECO:0000313" key="10">
    <source>
        <dbReference type="EMBL" id="CAH9089221.1"/>
    </source>
</evidence>
<proteinExistence type="inferred from homology"/>
<feature type="transmembrane region" description="Helical" evidence="7">
    <location>
        <begin position="153"/>
        <end position="173"/>
    </location>
</feature>